<accession>A0A4R5PP31</accession>
<dbReference type="Proteomes" id="UP000295131">
    <property type="component" value="Unassembled WGS sequence"/>
</dbReference>
<proteinExistence type="predicted"/>
<evidence type="ECO:0000313" key="4">
    <source>
        <dbReference type="Proteomes" id="UP000295131"/>
    </source>
</evidence>
<sequence length="253" mass="27037">MRRPGAPSAPGLLIYWFITLFFHFRWYFPSGLSACERGSDMARGHAFAIMTASCTAAAACSGCVPSGTGWAAPYLEDQSPKIAVVMPARAPSISQEFRYNENIAGHEGIDILAPVRTPVIAAADGVVRNSLFEPMYGNRLVIDHGSDAAGRRIVTVYKHLKARIANPGSHVQRGETIALSGNTGALAGGIPHLHFEVHRQAHSQSAGMSPIDPHLVWANGAGRVSCYTPHAQEQPQSDALTYPLACGPLRTPS</sequence>
<protein>
    <submittedName>
        <fullName evidence="3">M23 family metallopeptidase</fullName>
    </submittedName>
</protein>
<dbReference type="PANTHER" id="PTHR21666">
    <property type="entry name" value="PEPTIDASE-RELATED"/>
    <property type="match status" value="1"/>
</dbReference>
<evidence type="ECO:0000259" key="2">
    <source>
        <dbReference type="Pfam" id="PF01551"/>
    </source>
</evidence>
<dbReference type="InterPro" id="IPR050570">
    <property type="entry name" value="Cell_wall_metabolism_enzyme"/>
</dbReference>
<comment type="caution">
    <text evidence="3">The sequence shown here is derived from an EMBL/GenBank/DDBJ whole genome shotgun (WGS) entry which is preliminary data.</text>
</comment>
<dbReference type="Pfam" id="PF01551">
    <property type="entry name" value="Peptidase_M23"/>
    <property type="match status" value="1"/>
</dbReference>
<reference evidence="3 4" key="1">
    <citation type="journal article" date="2013" name="Int. J. Syst. Evol. Microbiol.">
        <title>Hoeflea suaedae sp. nov., an endophytic bacterium isolated from the root of the halophyte Suaeda maritima.</title>
        <authorList>
            <person name="Chung E.J."/>
            <person name="Park J.A."/>
            <person name="Pramanik P."/>
            <person name="Bibi F."/>
            <person name="Jeon C.O."/>
            <person name="Chung Y.R."/>
        </authorList>
    </citation>
    <scope>NUCLEOTIDE SEQUENCE [LARGE SCALE GENOMIC DNA]</scope>
    <source>
        <strain evidence="3 4">YC6898</strain>
    </source>
</reference>
<evidence type="ECO:0000256" key="1">
    <source>
        <dbReference type="SAM" id="Phobius"/>
    </source>
</evidence>
<dbReference type="InterPro" id="IPR011055">
    <property type="entry name" value="Dup_hybrid_motif"/>
</dbReference>
<keyword evidence="1" id="KW-0812">Transmembrane</keyword>
<dbReference type="Gene3D" id="2.70.70.10">
    <property type="entry name" value="Glucose Permease (Domain IIA)"/>
    <property type="match status" value="1"/>
</dbReference>
<dbReference type="EMBL" id="SMSI01000001">
    <property type="protein sequence ID" value="TDH38806.1"/>
    <property type="molecule type" value="Genomic_DNA"/>
</dbReference>
<feature type="domain" description="M23ase beta-sheet core" evidence="2">
    <location>
        <begin position="105"/>
        <end position="203"/>
    </location>
</feature>
<keyword evidence="1" id="KW-0472">Membrane</keyword>
<evidence type="ECO:0000313" key="3">
    <source>
        <dbReference type="EMBL" id="TDH38806.1"/>
    </source>
</evidence>
<dbReference type="PANTHER" id="PTHR21666:SF270">
    <property type="entry name" value="MUREIN HYDROLASE ACTIVATOR ENVC"/>
    <property type="match status" value="1"/>
</dbReference>
<feature type="transmembrane region" description="Helical" evidence="1">
    <location>
        <begin position="12"/>
        <end position="28"/>
    </location>
</feature>
<dbReference type="InterPro" id="IPR016047">
    <property type="entry name" value="M23ase_b-sheet_dom"/>
</dbReference>
<dbReference type="AlphaFoldDB" id="A0A4R5PP31"/>
<gene>
    <name evidence="3" type="ORF">E2A64_06845</name>
</gene>
<dbReference type="SUPFAM" id="SSF51261">
    <property type="entry name" value="Duplicated hybrid motif"/>
    <property type="match status" value="1"/>
</dbReference>
<dbReference type="GO" id="GO:0004222">
    <property type="term" value="F:metalloendopeptidase activity"/>
    <property type="evidence" value="ECO:0007669"/>
    <property type="project" value="TreeGrafter"/>
</dbReference>
<name>A0A4R5PP31_9HYPH</name>
<keyword evidence="4" id="KW-1185">Reference proteome</keyword>
<dbReference type="CDD" id="cd12797">
    <property type="entry name" value="M23_peptidase"/>
    <property type="match status" value="1"/>
</dbReference>
<keyword evidence="1" id="KW-1133">Transmembrane helix</keyword>
<organism evidence="3 4">
    <name type="scientific">Pseudohoeflea suaedae</name>
    <dbReference type="NCBI Taxonomy" id="877384"/>
    <lineage>
        <taxon>Bacteria</taxon>
        <taxon>Pseudomonadati</taxon>
        <taxon>Pseudomonadota</taxon>
        <taxon>Alphaproteobacteria</taxon>
        <taxon>Hyphomicrobiales</taxon>
        <taxon>Rhizobiaceae</taxon>
        <taxon>Pseudohoeflea</taxon>
    </lineage>
</organism>